<sequence length="235" mass="26068">VTAAAIFLFPMFGNTRYAWGTSSDVIVNDQGGALANALLVNIPQLALSFCYLLLNSICTSLASAYEWNNMARTRKSLRVTNPQGQQRSTYFLQLPYKWAAPLVLVSGTLHWLLSQSFFLVRLDTLDRDGLIYEMYSRSACGFSQLSMIVFWCVFLVPLVGISVVATRRMQQKLPVAASCSLAISAACHPPDEDVDGHLAKLRWGVVPKQTAEGFDHCCLTALQVIKKPVVGRKYR</sequence>
<proteinExistence type="predicted"/>
<organism evidence="2 3">
    <name type="scientific">Clathrospora elynae</name>
    <dbReference type="NCBI Taxonomy" id="706981"/>
    <lineage>
        <taxon>Eukaryota</taxon>
        <taxon>Fungi</taxon>
        <taxon>Dikarya</taxon>
        <taxon>Ascomycota</taxon>
        <taxon>Pezizomycotina</taxon>
        <taxon>Dothideomycetes</taxon>
        <taxon>Pleosporomycetidae</taxon>
        <taxon>Pleosporales</taxon>
        <taxon>Diademaceae</taxon>
        <taxon>Clathrospora</taxon>
    </lineage>
</organism>
<feature type="transmembrane region" description="Helical" evidence="1">
    <location>
        <begin position="45"/>
        <end position="65"/>
    </location>
</feature>
<protein>
    <submittedName>
        <fullName evidence="2">Uncharacterized protein</fullName>
    </submittedName>
</protein>
<feature type="transmembrane region" description="Helical" evidence="1">
    <location>
        <begin position="98"/>
        <end position="122"/>
    </location>
</feature>
<dbReference type="OrthoDB" id="5429634at2759"/>
<keyword evidence="1" id="KW-0472">Membrane</keyword>
<reference evidence="2" key="1">
    <citation type="journal article" date="2020" name="Stud. Mycol.">
        <title>101 Dothideomycetes genomes: a test case for predicting lifestyles and emergence of pathogens.</title>
        <authorList>
            <person name="Haridas S."/>
            <person name="Albert R."/>
            <person name="Binder M."/>
            <person name="Bloem J."/>
            <person name="Labutti K."/>
            <person name="Salamov A."/>
            <person name="Andreopoulos B."/>
            <person name="Baker S."/>
            <person name="Barry K."/>
            <person name="Bills G."/>
            <person name="Bluhm B."/>
            <person name="Cannon C."/>
            <person name="Castanera R."/>
            <person name="Culley D."/>
            <person name="Daum C."/>
            <person name="Ezra D."/>
            <person name="Gonzalez J."/>
            <person name="Henrissat B."/>
            <person name="Kuo A."/>
            <person name="Liang C."/>
            <person name="Lipzen A."/>
            <person name="Lutzoni F."/>
            <person name="Magnuson J."/>
            <person name="Mondo S."/>
            <person name="Nolan M."/>
            <person name="Ohm R."/>
            <person name="Pangilinan J."/>
            <person name="Park H.-J."/>
            <person name="Ramirez L."/>
            <person name="Alfaro M."/>
            <person name="Sun H."/>
            <person name="Tritt A."/>
            <person name="Yoshinaga Y."/>
            <person name="Zwiers L.-H."/>
            <person name="Turgeon B."/>
            <person name="Goodwin S."/>
            <person name="Spatafora J."/>
            <person name="Crous P."/>
            <person name="Grigoriev I."/>
        </authorList>
    </citation>
    <scope>NUCLEOTIDE SEQUENCE</scope>
    <source>
        <strain evidence="2">CBS 161.51</strain>
    </source>
</reference>
<keyword evidence="1" id="KW-0812">Transmembrane</keyword>
<keyword evidence="1" id="KW-1133">Transmembrane helix</keyword>
<dbReference type="PANTHER" id="PTHR35395">
    <property type="entry name" value="DUF6536 DOMAIN-CONTAINING PROTEIN"/>
    <property type="match status" value="1"/>
</dbReference>
<dbReference type="Proteomes" id="UP000800038">
    <property type="component" value="Unassembled WGS sequence"/>
</dbReference>
<evidence type="ECO:0000313" key="3">
    <source>
        <dbReference type="Proteomes" id="UP000800038"/>
    </source>
</evidence>
<feature type="transmembrane region" description="Helical" evidence="1">
    <location>
        <begin position="142"/>
        <end position="165"/>
    </location>
</feature>
<accession>A0A6A5S8L5</accession>
<dbReference type="PANTHER" id="PTHR35395:SF1">
    <property type="entry name" value="DUF6536 DOMAIN-CONTAINING PROTEIN"/>
    <property type="match status" value="1"/>
</dbReference>
<dbReference type="AlphaFoldDB" id="A0A6A5S8L5"/>
<feature type="non-terminal residue" evidence="2">
    <location>
        <position position="1"/>
    </location>
</feature>
<name>A0A6A5S8L5_9PLEO</name>
<dbReference type="EMBL" id="ML976204">
    <property type="protein sequence ID" value="KAF1936193.1"/>
    <property type="molecule type" value="Genomic_DNA"/>
</dbReference>
<keyword evidence="3" id="KW-1185">Reference proteome</keyword>
<evidence type="ECO:0000313" key="2">
    <source>
        <dbReference type="EMBL" id="KAF1936193.1"/>
    </source>
</evidence>
<evidence type="ECO:0000256" key="1">
    <source>
        <dbReference type="SAM" id="Phobius"/>
    </source>
</evidence>
<gene>
    <name evidence="2" type="ORF">EJ02DRAFT_481712</name>
</gene>